<evidence type="ECO:0000313" key="3">
    <source>
        <dbReference type="Proteomes" id="UP000198226"/>
    </source>
</evidence>
<gene>
    <name evidence="2" type="ORF">GA0070623_3120</name>
</gene>
<evidence type="ECO:0000313" key="2">
    <source>
        <dbReference type="EMBL" id="SCG65328.1"/>
    </source>
</evidence>
<evidence type="ECO:0000256" key="1">
    <source>
        <dbReference type="SAM" id="MobiDB-lite"/>
    </source>
</evidence>
<dbReference type="RefSeq" id="WP_067314343.1">
    <property type="nucleotide sequence ID" value="NZ_LRMV01000200.1"/>
</dbReference>
<keyword evidence="3" id="KW-1185">Reference proteome</keyword>
<accession>A0A109IG51</accession>
<dbReference type="EMBL" id="LT607752">
    <property type="protein sequence ID" value="SCG65328.1"/>
    <property type="molecule type" value="Genomic_DNA"/>
</dbReference>
<reference evidence="3" key="1">
    <citation type="submission" date="2016-06" db="EMBL/GenBank/DDBJ databases">
        <authorList>
            <person name="Varghese N."/>
            <person name="Submissions Spin"/>
        </authorList>
    </citation>
    <scope>NUCLEOTIDE SEQUENCE [LARGE SCALE GENOMIC DNA]</scope>
    <source>
        <strain evidence="3">DSM 44983</strain>
    </source>
</reference>
<name>A0A109IG51_9ACTN</name>
<feature type="compositionally biased region" description="Basic residues" evidence="1">
    <location>
        <begin position="64"/>
        <end position="76"/>
    </location>
</feature>
<organism evidence="2 3">
    <name type="scientific">Micromonospora rifamycinica</name>
    <dbReference type="NCBI Taxonomy" id="291594"/>
    <lineage>
        <taxon>Bacteria</taxon>
        <taxon>Bacillati</taxon>
        <taxon>Actinomycetota</taxon>
        <taxon>Actinomycetes</taxon>
        <taxon>Micromonosporales</taxon>
        <taxon>Micromonosporaceae</taxon>
        <taxon>Micromonospora</taxon>
    </lineage>
</organism>
<dbReference type="Proteomes" id="UP000198226">
    <property type="component" value="Chromosome I"/>
</dbReference>
<proteinExistence type="predicted"/>
<sequence length="76" mass="8216">MARLWSTLGSMIRRFVGGIARGLVSVGEAASPVPLTVRAVPRARSARPQPCLLRYGSLASPPRRAARRPPGRGRIR</sequence>
<dbReference type="AlphaFoldDB" id="A0A109IG51"/>
<protein>
    <submittedName>
        <fullName evidence="2">Uncharacterized protein</fullName>
    </submittedName>
</protein>
<feature type="region of interest" description="Disordered" evidence="1">
    <location>
        <begin position="54"/>
        <end position="76"/>
    </location>
</feature>